<reference evidence="3 4" key="1">
    <citation type="journal article" date="2014" name="Int. J. Syst. Evol. Microbiol.">
        <title>Complete genome sequence of Corynebacterium casei LMG S-19264T (=DSM 44701T), isolated from a smear-ripened cheese.</title>
        <authorList>
            <consortium name="US DOE Joint Genome Institute (JGI-PGF)"/>
            <person name="Walter F."/>
            <person name="Albersmeier A."/>
            <person name="Kalinowski J."/>
            <person name="Ruckert C."/>
        </authorList>
    </citation>
    <scope>NUCLEOTIDE SEQUENCE [LARGE SCALE GENOMIC DNA]</scope>
    <source>
        <strain evidence="3 4">CGMCC 1.16330</strain>
    </source>
</reference>
<evidence type="ECO:0000313" key="3">
    <source>
        <dbReference type="EMBL" id="GGG30506.1"/>
    </source>
</evidence>
<protein>
    <submittedName>
        <fullName evidence="3">Amidase</fullName>
    </submittedName>
</protein>
<dbReference type="RefSeq" id="WP_229677892.1">
    <property type="nucleotide sequence ID" value="NZ_BMKS01000004.1"/>
</dbReference>
<dbReference type="SUPFAM" id="SSF75304">
    <property type="entry name" value="Amidase signature (AS) enzymes"/>
    <property type="match status" value="1"/>
</dbReference>
<dbReference type="InterPro" id="IPR036928">
    <property type="entry name" value="AS_sf"/>
</dbReference>
<sequence>MLRTPAEGLPMDATDPALMTAETLLALYARRALSPVEALQAVTERIARYNPWVNAFAVMNPRAVVAAGESEARWMAGRPIGPLDGVPATVKDLLDLAGFPTRRGSRTTDPAPVAQDAPAVLGLKAAGAVILGKTTTTEFGWKSPGDCPLHGITRNPWDPRRTPGGSSSGAGAAGAACFGPLHIGTDAGGSIRIPAAYSGLVGVKPTFGRVPQWPHGAFGHIAVAGPMTRSVRDAALMLSAMARFDLRDPYCLPDEPRDWRQGIEDGVAGLRVALVRRLGFDPPLDAEGEAALAAAARLLEEQGAVVEEADPGLPDTRAIFGRVWAVALARVVALTPEEKRELLEPGIREVAAREGAVGAADVLAAEAMRLEAAHAMARFHQRYDLVLTAATPTAAFAADAPTLRPAEALWRDWAPWTFAFNLTRQPAVTVPVGLDAEGMPRAVQVVAAMYRDDLALRGARAIERAAAVPLADPEAAARREERG</sequence>
<dbReference type="Proteomes" id="UP000597507">
    <property type="component" value="Unassembled WGS sequence"/>
</dbReference>
<evidence type="ECO:0000259" key="2">
    <source>
        <dbReference type="Pfam" id="PF01425"/>
    </source>
</evidence>
<comment type="caution">
    <text evidence="3">The sequence shown here is derived from an EMBL/GenBank/DDBJ whole genome shotgun (WGS) entry which is preliminary data.</text>
</comment>
<evidence type="ECO:0000313" key="4">
    <source>
        <dbReference type="Proteomes" id="UP000597507"/>
    </source>
</evidence>
<dbReference type="AlphaFoldDB" id="A0A8J3EC74"/>
<dbReference type="PANTHER" id="PTHR11895:SF7">
    <property type="entry name" value="GLUTAMYL-TRNA(GLN) AMIDOTRANSFERASE SUBUNIT A, MITOCHONDRIAL"/>
    <property type="match status" value="1"/>
</dbReference>
<accession>A0A8J3EC74</accession>
<keyword evidence="4" id="KW-1185">Reference proteome</keyword>
<dbReference type="Gene3D" id="3.90.1300.10">
    <property type="entry name" value="Amidase signature (AS) domain"/>
    <property type="match status" value="1"/>
</dbReference>
<evidence type="ECO:0000256" key="1">
    <source>
        <dbReference type="ARBA" id="ARBA00009199"/>
    </source>
</evidence>
<dbReference type="InterPro" id="IPR000120">
    <property type="entry name" value="Amidase"/>
</dbReference>
<feature type="domain" description="Amidase" evidence="2">
    <location>
        <begin position="37"/>
        <end position="454"/>
    </location>
</feature>
<name>A0A8J3EC74_9PROT</name>
<dbReference type="GO" id="GO:0003824">
    <property type="term" value="F:catalytic activity"/>
    <property type="evidence" value="ECO:0007669"/>
    <property type="project" value="InterPro"/>
</dbReference>
<dbReference type="InterPro" id="IPR023631">
    <property type="entry name" value="Amidase_dom"/>
</dbReference>
<proteinExistence type="inferred from homology"/>
<comment type="similarity">
    <text evidence="1">Belongs to the amidase family.</text>
</comment>
<dbReference type="PANTHER" id="PTHR11895">
    <property type="entry name" value="TRANSAMIDASE"/>
    <property type="match status" value="1"/>
</dbReference>
<gene>
    <name evidence="3" type="ORF">GCM10010964_18050</name>
</gene>
<dbReference type="NCBIfam" id="NF004815">
    <property type="entry name" value="PRK06169.1"/>
    <property type="match status" value="1"/>
</dbReference>
<organism evidence="3 4">
    <name type="scientific">Caldovatus sediminis</name>
    <dbReference type="NCBI Taxonomy" id="2041189"/>
    <lineage>
        <taxon>Bacteria</taxon>
        <taxon>Pseudomonadati</taxon>
        <taxon>Pseudomonadota</taxon>
        <taxon>Alphaproteobacteria</taxon>
        <taxon>Acetobacterales</taxon>
        <taxon>Roseomonadaceae</taxon>
        <taxon>Caldovatus</taxon>
    </lineage>
</organism>
<dbReference type="EMBL" id="BMKS01000004">
    <property type="protein sequence ID" value="GGG30506.1"/>
    <property type="molecule type" value="Genomic_DNA"/>
</dbReference>
<dbReference type="Pfam" id="PF01425">
    <property type="entry name" value="Amidase"/>
    <property type="match status" value="1"/>
</dbReference>